<protein>
    <submittedName>
        <fullName evidence="3">Uncharacterized protein</fullName>
    </submittedName>
</protein>
<gene>
    <name evidence="3" type="ORF">PV06_02031</name>
</gene>
<keyword evidence="1" id="KW-0812">Transmembrane</keyword>
<evidence type="ECO:0000313" key="4">
    <source>
        <dbReference type="Proteomes" id="UP000053342"/>
    </source>
</evidence>
<dbReference type="PANTHER" id="PTHR35043">
    <property type="entry name" value="TRANSCRIPTION FACTOR DOMAIN-CONTAINING PROTEIN"/>
    <property type="match status" value="1"/>
</dbReference>
<feature type="chain" id="PRO_5002240715" evidence="2">
    <location>
        <begin position="20"/>
        <end position="525"/>
    </location>
</feature>
<dbReference type="OrthoDB" id="9451547at2759"/>
<dbReference type="STRING" id="215243.A0A0D2DUW3"/>
<evidence type="ECO:0000313" key="3">
    <source>
        <dbReference type="EMBL" id="KIW46355.1"/>
    </source>
</evidence>
<dbReference type="HOGENOM" id="CLU_022883_6_1_1"/>
<sequence>MRVFHLVFGSTLLLAPSYAQQTNHTQEFVGWQESPNVRGTMDIIWTCLFTVFICVWTAVHLNVPAPPGTDSAIDLWLRRIKWVGNCCIVPEIVMMLAAGQWSFARSCWREMRDILAEQDSQVIMERGDMPVVKTVTDPVVSVTATPPSPPAIDGDEIQMVEMSRPKMQRSETFAEREEREDDERWTLRHAFFANMGGFRLKEQGNPAPYLINAKHINYLVRKGYIDLPTITTLEINDHSKSDSLAKFLAIMQVGWLAVQVIARAIQKLETTLLEITTLSFVVCTMGSFIAWYRKPYDVQTYVLLSMKHGYTVNDIDLTFTDQKDAKHRNLLEEYQSEHPSNECKILNERGQLVAPYTKLDIIDDGEPTFTGTFTDKYRKYWGGQVGNPNRIRNDRLPIMEHRVTFIIAVITFAYAGLHAAAWNIPLPTNIEQLLWRISSIVMLGCCVAWFGMDHFQEYRINKKEREGIVDRDSIVPWWRIPASILVATVYGLSRIYVLVESFVALRSMPVSTYQQVDWGKWVPHI</sequence>
<proteinExistence type="predicted"/>
<dbReference type="PANTHER" id="PTHR35043:SF8">
    <property type="entry name" value="DUF4220 DOMAIN-CONTAINING PROTEIN"/>
    <property type="match status" value="1"/>
</dbReference>
<feature type="transmembrane region" description="Helical" evidence="1">
    <location>
        <begin position="403"/>
        <end position="421"/>
    </location>
</feature>
<name>A0A0D2DUW3_9EURO</name>
<dbReference type="GeneID" id="27354105"/>
<keyword evidence="1" id="KW-0472">Membrane</keyword>
<evidence type="ECO:0000256" key="1">
    <source>
        <dbReference type="SAM" id="Phobius"/>
    </source>
</evidence>
<accession>A0A0D2DUW3</accession>
<feature type="transmembrane region" description="Helical" evidence="1">
    <location>
        <begin position="433"/>
        <end position="452"/>
    </location>
</feature>
<dbReference type="AlphaFoldDB" id="A0A0D2DUW3"/>
<dbReference type="VEuPathDB" id="FungiDB:PV06_02031"/>
<keyword evidence="2" id="KW-0732">Signal</keyword>
<organism evidence="3 4">
    <name type="scientific">Exophiala oligosperma</name>
    <dbReference type="NCBI Taxonomy" id="215243"/>
    <lineage>
        <taxon>Eukaryota</taxon>
        <taxon>Fungi</taxon>
        <taxon>Dikarya</taxon>
        <taxon>Ascomycota</taxon>
        <taxon>Pezizomycotina</taxon>
        <taxon>Eurotiomycetes</taxon>
        <taxon>Chaetothyriomycetidae</taxon>
        <taxon>Chaetothyriales</taxon>
        <taxon>Herpotrichiellaceae</taxon>
        <taxon>Exophiala</taxon>
    </lineage>
</organism>
<dbReference type="Proteomes" id="UP000053342">
    <property type="component" value="Unassembled WGS sequence"/>
</dbReference>
<keyword evidence="4" id="KW-1185">Reference proteome</keyword>
<reference evidence="3 4" key="1">
    <citation type="submission" date="2015-01" db="EMBL/GenBank/DDBJ databases">
        <title>The Genome Sequence of Exophiala oligosperma CBS72588.</title>
        <authorList>
            <consortium name="The Broad Institute Genomics Platform"/>
            <person name="Cuomo C."/>
            <person name="de Hoog S."/>
            <person name="Gorbushina A."/>
            <person name="Stielow B."/>
            <person name="Teixiera M."/>
            <person name="Abouelleil A."/>
            <person name="Chapman S.B."/>
            <person name="Priest M."/>
            <person name="Young S.K."/>
            <person name="Wortman J."/>
            <person name="Nusbaum C."/>
            <person name="Birren B."/>
        </authorList>
    </citation>
    <scope>NUCLEOTIDE SEQUENCE [LARGE SCALE GENOMIC DNA]</scope>
    <source>
        <strain evidence="3 4">CBS 72588</strain>
    </source>
</reference>
<keyword evidence="1" id="KW-1133">Transmembrane helix</keyword>
<dbReference type="RefSeq" id="XP_016266571.1">
    <property type="nucleotide sequence ID" value="XM_016402674.1"/>
</dbReference>
<evidence type="ECO:0000256" key="2">
    <source>
        <dbReference type="SAM" id="SignalP"/>
    </source>
</evidence>
<dbReference type="EMBL" id="KN847333">
    <property type="protein sequence ID" value="KIW46355.1"/>
    <property type="molecule type" value="Genomic_DNA"/>
</dbReference>
<feature type="signal peptide" evidence="2">
    <location>
        <begin position="1"/>
        <end position="19"/>
    </location>
</feature>